<protein>
    <submittedName>
        <fullName evidence="1">Uncharacterized protein</fullName>
    </submittedName>
</protein>
<evidence type="ECO:0000313" key="1">
    <source>
        <dbReference type="EMBL" id="MCD5310841.1"/>
    </source>
</evidence>
<name>A0A9X1ST27_9ACTN</name>
<dbReference type="Proteomes" id="UP001138997">
    <property type="component" value="Unassembled WGS sequence"/>
</dbReference>
<evidence type="ECO:0000313" key="2">
    <source>
        <dbReference type="Proteomes" id="UP001138997"/>
    </source>
</evidence>
<dbReference type="RefSeq" id="WP_231440017.1">
    <property type="nucleotide sequence ID" value="NZ_JAJOMB010000003.1"/>
</dbReference>
<sequence>MNAKLFRMVRDRDFTGVSGTGHVADGVEWPDGAVSIRWLALPAASTVHWDAPDGLEHAVQVHGHGGLTRFVWADSGQEVEL</sequence>
<reference evidence="1" key="1">
    <citation type="submission" date="2021-11" db="EMBL/GenBank/DDBJ databases">
        <title>Streptomyces corallinus and Kineosporia corallina sp. nov., two new coral-derived marine actinobacteria.</title>
        <authorList>
            <person name="Buangrab K."/>
            <person name="Sutthacheep M."/>
            <person name="Yeemin T."/>
            <person name="Harunari E."/>
            <person name="Igarashi Y."/>
            <person name="Sripreechasak P."/>
            <person name="Kanchanasin P."/>
            <person name="Tanasupawat S."/>
            <person name="Phongsopitanun W."/>
        </authorList>
    </citation>
    <scope>NUCLEOTIDE SEQUENCE</scope>
    <source>
        <strain evidence="1">JCM 31032</strain>
    </source>
</reference>
<keyword evidence="2" id="KW-1185">Reference proteome</keyword>
<proteinExistence type="predicted"/>
<dbReference type="AlphaFoldDB" id="A0A9X1ST27"/>
<accession>A0A9X1ST27</accession>
<organism evidence="1 2">
    <name type="scientific">Kineosporia babensis</name>
    <dbReference type="NCBI Taxonomy" id="499548"/>
    <lineage>
        <taxon>Bacteria</taxon>
        <taxon>Bacillati</taxon>
        <taxon>Actinomycetota</taxon>
        <taxon>Actinomycetes</taxon>
        <taxon>Kineosporiales</taxon>
        <taxon>Kineosporiaceae</taxon>
        <taxon>Kineosporia</taxon>
    </lineage>
</organism>
<gene>
    <name evidence="1" type="ORF">LR394_08040</name>
</gene>
<dbReference type="EMBL" id="JAJOMB010000003">
    <property type="protein sequence ID" value="MCD5310841.1"/>
    <property type="molecule type" value="Genomic_DNA"/>
</dbReference>
<comment type="caution">
    <text evidence="1">The sequence shown here is derived from an EMBL/GenBank/DDBJ whole genome shotgun (WGS) entry which is preliminary data.</text>
</comment>